<dbReference type="EMBL" id="JYDL01000029">
    <property type="protein sequence ID" value="KRX22809.1"/>
    <property type="molecule type" value="Genomic_DNA"/>
</dbReference>
<gene>
    <name evidence="3" type="ORF">T07_12674</name>
</gene>
<dbReference type="OrthoDB" id="5920299at2759"/>
<comment type="caution">
    <text evidence="3">The sequence shown here is derived from an EMBL/GenBank/DDBJ whole genome shotgun (WGS) entry which is preliminary data.</text>
</comment>
<feature type="domain" description="PiggyBac transposable element-derived protein" evidence="2">
    <location>
        <begin position="25"/>
        <end position="70"/>
    </location>
</feature>
<evidence type="ECO:0000256" key="1">
    <source>
        <dbReference type="SAM" id="SignalP"/>
    </source>
</evidence>
<dbReference type="Proteomes" id="UP000054630">
    <property type="component" value="Unassembled WGS sequence"/>
</dbReference>
<organism evidence="3 4">
    <name type="scientific">Trichinella nelsoni</name>
    <dbReference type="NCBI Taxonomy" id="6336"/>
    <lineage>
        <taxon>Eukaryota</taxon>
        <taxon>Metazoa</taxon>
        <taxon>Ecdysozoa</taxon>
        <taxon>Nematoda</taxon>
        <taxon>Enoplea</taxon>
        <taxon>Dorylaimia</taxon>
        <taxon>Trichinellida</taxon>
        <taxon>Trichinellidae</taxon>
        <taxon>Trichinella</taxon>
    </lineage>
</organism>
<evidence type="ECO:0000313" key="3">
    <source>
        <dbReference type="EMBL" id="KRX22809.1"/>
    </source>
</evidence>
<evidence type="ECO:0000259" key="2">
    <source>
        <dbReference type="Pfam" id="PF13843"/>
    </source>
</evidence>
<feature type="chain" id="PRO_5006868394" description="PiggyBac transposable element-derived protein domain-containing protein" evidence="1">
    <location>
        <begin position="22"/>
        <end position="89"/>
    </location>
</feature>
<sequence length="89" mass="10602">MKNIFLFYWRILVYPIQIDLASTNVEQLAQPFVNSNRTVYMDRYFASYSTVEYFLEHGLTAIGTVFSHRRYVLACSRKAARRDFYSTLR</sequence>
<evidence type="ECO:0000313" key="4">
    <source>
        <dbReference type="Proteomes" id="UP000054630"/>
    </source>
</evidence>
<protein>
    <recommendedName>
        <fullName evidence="2">PiggyBac transposable element-derived protein domain-containing protein</fullName>
    </recommendedName>
</protein>
<proteinExistence type="predicted"/>
<keyword evidence="1" id="KW-0732">Signal</keyword>
<keyword evidence="4" id="KW-1185">Reference proteome</keyword>
<dbReference type="AlphaFoldDB" id="A0A0V0S7X8"/>
<name>A0A0V0S7X8_9BILA</name>
<reference evidence="3 4" key="1">
    <citation type="submission" date="2015-01" db="EMBL/GenBank/DDBJ databases">
        <title>Evolution of Trichinella species and genotypes.</title>
        <authorList>
            <person name="Korhonen P.K."/>
            <person name="Edoardo P."/>
            <person name="Giuseppe L.R."/>
            <person name="Gasser R.B."/>
        </authorList>
    </citation>
    <scope>NUCLEOTIDE SEQUENCE [LARGE SCALE GENOMIC DNA]</scope>
    <source>
        <strain evidence="3">ISS37</strain>
    </source>
</reference>
<dbReference type="InterPro" id="IPR029526">
    <property type="entry name" value="PGBD"/>
</dbReference>
<feature type="signal peptide" evidence="1">
    <location>
        <begin position="1"/>
        <end position="21"/>
    </location>
</feature>
<accession>A0A0V0S7X8</accession>
<dbReference type="Pfam" id="PF13843">
    <property type="entry name" value="DDE_Tnp_1_7"/>
    <property type="match status" value="1"/>
</dbReference>